<dbReference type="SUPFAM" id="SSF55785">
    <property type="entry name" value="PYP-like sensor domain (PAS domain)"/>
    <property type="match status" value="5"/>
</dbReference>
<dbReference type="SMART" id="SM00091">
    <property type="entry name" value="PAS"/>
    <property type="match status" value="5"/>
</dbReference>
<dbReference type="Pfam" id="PF08447">
    <property type="entry name" value="PAS_3"/>
    <property type="match status" value="3"/>
</dbReference>
<dbReference type="CDD" id="cd00130">
    <property type="entry name" value="PAS"/>
    <property type="match status" value="5"/>
</dbReference>
<organism evidence="5 6">
    <name type="scientific">Aquincola tertiaricarbonis</name>
    <dbReference type="NCBI Taxonomy" id="391953"/>
    <lineage>
        <taxon>Bacteria</taxon>
        <taxon>Pseudomonadati</taxon>
        <taxon>Pseudomonadota</taxon>
        <taxon>Betaproteobacteria</taxon>
        <taxon>Burkholderiales</taxon>
        <taxon>Sphaerotilaceae</taxon>
        <taxon>Aquincola</taxon>
    </lineage>
</organism>
<sequence>MSVHTSAETQALQQAESADALRDARVASALMRHQLVAQFDPQGRVIDANDRFLGLMGYCLNEVVGQHHHLFCPAATGCEPADAEFWEPLAAGRPQQGEYMRSNRSGRTVWLLATYTPVPDDEGRVERVVMLANDITAAKLKALEDDGRVAAISRSQGVIEFDLAGNVLAANDNFLALTGYTAAEVVGQHHRMFVEPEEAQGGAYRAFWQKLGNGQFDSGQYLRVGKNGKRVWLQASYNPILDLDGQPTKVVKFCTDISPARLAALETQARLSAVSASSGMLEFDASGRILLANDLMLKSLGYDSASLVGQSESLILFDETRRDPGYIERWRLLREGRTVADEIRRRGAGDREVWFSAAMTPVMGLDGQLAKVLMIAQDITAAKLARLDAAGKLGAIDRAQAVIEFDLTGHVLHANENFTALTGYTLDEIRGRHHRLFVPAADAACAAYEAFWERLGRGEFEAGEYKRLGKGGREVWIRASYNPIFDPLGRPVKVVKFATDVTATKLRAAEFEAKVQAIDLGQAVVEFDLDGNVLTANRNFLAAMGYTLREIQGQHHSIFCPPDYVRAAEYRDFWLRLGEGQFISNRFHRVGKYDRDVWIQATYSPIRDLNGHVTKVVKYAFDVTNEVMLEQRIACQSQEMRQRVMTLLETIGQITTHSAVAGEMAQQASSAAQSGAEALQQALAAIAAIQSGSNRVSEIVRTIGDIAGQTNLLAFNAAIEAARAGEHGVGFSVVAGEVRKLAERSSAAAREIAALIAQSAVEVERGAGVSANAARSFDGILGSVQRTGSSVQAIAGAAEQQRQTAQDVTRIIQALSGPGEAA</sequence>
<dbReference type="Pfam" id="PF08448">
    <property type="entry name" value="PAS_4"/>
    <property type="match status" value="2"/>
</dbReference>
<feature type="domain" description="PAS" evidence="3">
    <location>
        <begin position="158"/>
        <end position="198"/>
    </location>
</feature>
<dbReference type="NCBIfam" id="TIGR00229">
    <property type="entry name" value="sensory_box"/>
    <property type="match status" value="5"/>
</dbReference>
<evidence type="ECO:0000259" key="2">
    <source>
        <dbReference type="PROSITE" id="PS50111"/>
    </source>
</evidence>
<protein>
    <submittedName>
        <fullName evidence="5">PAS domain-containing methyl-accepting chemotaxis protein</fullName>
    </submittedName>
</protein>
<dbReference type="Pfam" id="PF00015">
    <property type="entry name" value="MCPsignal"/>
    <property type="match status" value="1"/>
</dbReference>
<dbReference type="PRINTS" id="PR00260">
    <property type="entry name" value="CHEMTRNSDUCR"/>
</dbReference>
<dbReference type="PROSITE" id="PS50111">
    <property type="entry name" value="CHEMOTAXIS_TRANSDUC_2"/>
    <property type="match status" value="1"/>
</dbReference>
<dbReference type="PANTHER" id="PTHR24422">
    <property type="entry name" value="CHEMOTAXIS PROTEIN METHYLTRANSFERASE"/>
    <property type="match status" value="1"/>
</dbReference>
<proteinExistence type="predicted"/>
<feature type="domain" description="PAS" evidence="3">
    <location>
        <begin position="275"/>
        <end position="311"/>
    </location>
</feature>
<accession>A0ABY4S1J5</accession>
<keyword evidence="1" id="KW-0807">Transducer</keyword>
<reference evidence="5" key="1">
    <citation type="submission" date="2022-05" db="EMBL/GenBank/DDBJ databases">
        <title>An RpoN-dependent PEP-CTERM gene is involved in floc formation of an Aquincola tertiaricarbonis strain.</title>
        <authorList>
            <person name="Qiu D."/>
            <person name="Xia M."/>
        </authorList>
    </citation>
    <scope>NUCLEOTIDE SEQUENCE</scope>
    <source>
        <strain evidence="5">RN12</strain>
    </source>
</reference>
<dbReference type="InterPro" id="IPR013655">
    <property type="entry name" value="PAS_fold_3"/>
</dbReference>
<feature type="domain" description="PAC" evidence="4">
    <location>
        <begin position="215"/>
        <end position="269"/>
    </location>
</feature>
<feature type="domain" description="Methyl-accepting transducer" evidence="2">
    <location>
        <begin position="647"/>
        <end position="822"/>
    </location>
</feature>
<evidence type="ECO:0000259" key="4">
    <source>
        <dbReference type="PROSITE" id="PS50113"/>
    </source>
</evidence>
<dbReference type="SMART" id="SM00086">
    <property type="entry name" value="PAC"/>
    <property type="match status" value="5"/>
</dbReference>
<dbReference type="InterPro" id="IPR004089">
    <property type="entry name" value="MCPsignal_dom"/>
</dbReference>
<evidence type="ECO:0000313" key="5">
    <source>
        <dbReference type="EMBL" id="URI06997.1"/>
    </source>
</evidence>
<dbReference type="Gene3D" id="3.30.450.20">
    <property type="entry name" value="PAS domain"/>
    <property type="match status" value="5"/>
</dbReference>
<dbReference type="InterPro" id="IPR000700">
    <property type="entry name" value="PAS-assoc_C"/>
</dbReference>
<evidence type="ECO:0000256" key="1">
    <source>
        <dbReference type="PROSITE-ProRule" id="PRU00284"/>
    </source>
</evidence>
<dbReference type="InterPro" id="IPR004090">
    <property type="entry name" value="Chemotax_Me-accpt_rcpt"/>
</dbReference>
<feature type="domain" description="PAS" evidence="3">
    <location>
        <begin position="402"/>
        <end position="432"/>
    </location>
</feature>
<dbReference type="SUPFAM" id="SSF58104">
    <property type="entry name" value="Methyl-accepting chemotaxis protein (MCP) signaling domain"/>
    <property type="match status" value="1"/>
</dbReference>
<evidence type="ECO:0000313" key="6">
    <source>
        <dbReference type="Proteomes" id="UP001056201"/>
    </source>
</evidence>
<feature type="domain" description="PAC" evidence="4">
    <location>
        <begin position="95"/>
        <end position="147"/>
    </location>
</feature>
<dbReference type="PROSITE" id="PS50113">
    <property type="entry name" value="PAC"/>
    <property type="match status" value="4"/>
</dbReference>
<feature type="domain" description="PAC" evidence="4">
    <location>
        <begin position="581"/>
        <end position="635"/>
    </location>
</feature>
<dbReference type="PANTHER" id="PTHR24422:SF10">
    <property type="entry name" value="CHEMOTAXIS PROTEIN METHYLTRANSFERASE 2"/>
    <property type="match status" value="1"/>
</dbReference>
<evidence type="ECO:0000259" key="3">
    <source>
        <dbReference type="PROSITE" id="PS50112"/>
    </source>
</evidence>
<feature type="domain" description="PAS" evidence="3">
    <location>
        <begin position="40"/>
        <end position="66"/>
    </location>
</feature>
<dbReference type="RefSeq" id="WP_250195262.1">
    <property type="nucleotide sequence ID" value="NZ_CP097635.1"/>
</dbReference>
<feature type="domain" description="PAC" evidence="4">
    <location>
        <begin position="461"/>
        <end position="513"/>
    </location>
</feature>
<dbReference type="InterPro" id="IPR013656">
    <property type="entry name" value="PAS_4"/>
</dbReference>
<gene>
    <name evidence="5" type="ORF">MW290_13990</name>
</gene>
<name>A0ABY4S1J5_AQUTE</name>
<dbReference type="PROSITE" id="PS50112">
    <property type="entry name" value="PAS"/>
    <property type="match status" value="4"/>
</dbReference>
<keyword evidence="6" id="KW-1185">Reference proteome</keyword>
<dbReference type="EMBL" id="CP097635">
    <property type="protein sequence ID" value="URI06997.1"/>
    <property type="molecule type" value="Genomic_DNA"/>
</dbReference>
<dbReference type="Proteomes" id="UP001056201">
    <property type="component" value="Chromosome 1"/>
</dbReference>
<dbReference type="SMART" id="SM00283">
    <property type="entry name" value="MA"/>
    <property type="match status" value="1"/>
</dbReference>
<dbReference type="InterPro" id="IPR035965">
    <property type="entry name" value="PAS-like_dom_sf"/>
</dbReference>
<dbReference type="InterPro" id="IPR001610">
    <property type="entry name" value="PAC"/>
</dbReference>
<dbReference type="Gene3D" id="1.10.287.950">
    <property type="entry name" value="Methyl-accepting chemotaxis protein"/>
    <property type="match status" value="1"/>
</dbReference>
<dbReference type="InterPro" id="IPR000014">
    <property type="entry name" value="PAS"/>
</dbReference>
<dbReference type="InterPro" id="IPR050903">
    <property type="entry name" value="Bact_Chemotaxis_MeTrfase"/>
</dbReference>